<comment type="caution">
    <text evidence="2">The sequence shown here is derived from an EMBL/GenBank/DDBJ whole genome shotgun (WGS) entry which is preliminary data.</text>
</comment>
<feature type="region of interest" description="Disordered" evidence="1">
    <location>
        <begin position="19"/>
        <end position="61"/>
    </location>
</feature>
<evidence type="ECO:0000313" key="3">
    <source>
        <dbReference type="Proteomes" id="UP000292702"/>
    </source>
</evidence>
<keyword evidence="3" id="KW-1185">Reference proteome</keyword>
<dbReference type="Proteomes" id="UP000292702">
    <property type="component" value="Unassembled WGS sequence"/>
</dbReference>
<dbReference type="SUPFAM" id="SSF52047">
    <property type="entry name" value="RNI-like"/>
    <property type="match status" value="1"/>
</dbReference>
<dbReference type="InterPro" id="IPR032675">
    <property type="entry name" value="LRR_dom_sf"/>
</dbReference>
<dbReference type="STRING" id="92696.A0A4R0RXZ7"/>
<proteinExistence type="predicted"/>
<sequence length="703" mass="78019">MEAYLVVGSAENMALEKEMMPGSVTSRSGDLAETRSFEDERSNCEETSTVSPEAGGSPGALGPDADAMLASGQRYGWRWPTGPSSEPSSPLRPEGHHTVRLTSAITVSTVMNTSQRHPDTTTVEERVQACHTHAKALLAGMMELDFTGYGMNRSIYLLSRVRYTDLPALSQISDTLYHVLALVRTIQNSERAINRLPVELLGSVFTFVPASYDPGNAFFGRTQPEKHRSNLHDYIRLQHVCRHWRRVLVVHPPVMTTLILQKNLSARPPTDLLVDHCLSVSRSLPIVVYASALHGFGSIAKHSHRLKGLHLNIPANLLSSGNIEELRKLDVAAPKLEWLDFEAVDAFDVDGPLELPLLFGGETPRLRQLRLSGLSSWHASQFRGLTHLCLAGFVKPTNQPLSTLQLVVDALRQCRDLEELYFSLPDPWVAAWEEPAEGPIVTGDVLRLSKLRLVKLVDWHISQVISLLGCIRFPASASIIVAGLQLSQQVGVYHIFAENPHHFENLDGPLELTFDFNTAGMSFKSPSGSVTITTDVDSRPRAIETYEHISIFPFCASIQELVLFDCPAEDLDISWWPIFTALPSLQALRVLDPHGSFEAWILHALMYSPPTTARDAGPPVCPALREFCVSRDTELLYDNPESFLFELMLCAEYRYKHGCPFHVVRVMPNAEDALATAAEDLPAREATLQTLRAYIETVELLQG</sequence>
<dbReference type="Gene3D" id="3.80.10.10">
    <property type="entry name" value="Ribonuclease Inhibitor"/>
    <property type="match status" value="1"/>
</dbReference>
<evidence type="ECO:0000313" key="2">
    <source>
        <dbReference type="EMBL" id="TCD69058.1"/>
    </source>
</evidence>
<dbReference type="AlphaFoldDB" id="A0A4R0RXZ7"/>
<gene>
    <name evidence="2" type="ORF">EIP91_008956</name>
</gene>
<feature type="compositionally biased region" description="Basic and acidic residues" evidence="1">
    <location>
        <begin position="30"/>
        <end position="44"/>
    </location>
</feature>
<dbReference type="OrthoDB" id="2758552at2759"/>
<name>A0A4R0RXZ7_9APHY</name>
<dbReference type="Gene3D" id="1.20.1280.50">
    <property type="match status" value="1"/>
</dbReference>
<reference evidence="2 3" key="1">
    <citation type="submission" date="2018-11" db="EMBL/GenBank/DDBJ databases">
        <title>Genome assembly of Steccherinum ochraceum LE-BIN_3174, the white-rot fungus of the Steccherinaceae family (The Residual Polyporoid clade, Polyporales, Basidiomycota).</title>
        <authorList>
            <person name="Fedorova T.V."/>
            <person name="Glazunova O.A."/>
            <person name="Landesman E.O."/>
            <person name="Moiseenko K.V."/>
            <person name="Psurtseva N.V."/>
            <person name="Savinova O.S."/>
            <person name="Shakhova N.V."/>
            <person name="Tyazhelova T.V."/>
            <person name="Vasina D.V."/>
        </authorList>
    </citation>
    <scope>NUCLEOTIDE SEQUENCE [LARGE SCALE GENOMIC DNA]</scope>
    <source>
        <strain evidence="2 3">LE-BIN_3174</strain>
    </source>
</reference>
<accession>A0A4R0RXZ7</accession>
<organism evidence="2 3">
    <name type="scientific">Steccherinum ochraceum</name>
    <dbReference type="NCBI Taxonomy" id="92696"/>
    <lineage>
        <taxon>Eukaryota</taxon>
        <taxon>Fungi</taxon>
        <taxon>Dikarya</taxon>
        <taxon>Basidiomycota</taxon>
        <taxon>Agaricomycotina</taxon>
        <taxon>Agaricomycetes</taxon>
        <taxon>Polyporales</taxon>
        <taxon>Steccherinaceae</taxon>
        <taxon>Steccherinum</taxon>
    </lineage>
</organism>
<protein>
    <submittedName>
        <fullName evidence="2">Uncharacterized protein</fullName>
    </submittedName>
</protein>
<evidence type="ECO:0000256" key="1">
    <source>
        <dbReference type="SAM" id="MobiDB-lite"/>
    </source>
</evidence>
<dbReference type="EMBL" id="RWJN01000050">
    <property type="protein sequence ID" value="TCD69058.1"/>
    <property type="molecule type" value="Genomic_DNA"/>
</dbReference>